<sequence length="390" mass="41885">MRVPLAEDLAIADEPRTSEGLAADRALLDDIASWMRDERAYSIGAPVNLDIDYRHLAPFLAVHGNNAGSPCGTSEYRLHTKHFERAVVDFFAILAGAPSGAAFGYVTNGGTESNLFGAFVGRERHPDAVLYASSDVHYSVPKIARLLRMELATVPTDRHGAMDPRALESACRANRHRGAVVVATIGSTGRGAVDDLPAVHAALADAGVERTHLHADAAFGGPLAALGPSPRPWGFADGADSIAISGHKMLGCPVPCGIVLARPEHVDNIREQGAAVGADDDTIGGSRDALSPVLLWHELRRLGRQGMVDRVHECLRIAEYAAERLERRGRHPEHPAGTNTVLFDAPSQAMCERWHLFQVDGRAHLVTMPHVTEDHIDRLCAELGDPPTDG</sequence>
<dbReference type="OrthoDB" id="3335676at2"/>
<protein>
    <recommendedName>
        <fullName evidence="10">Histidine decarboxylase</fullName>
    </recommendedName>
</protein>
<dbReference type="Proteomes" id="UP000190037">
    <property type="component" value="Unassembled WGS sequence"/>
</dbReference>
<proteinExistence type="inferred from homology"/>
<comment type="cofactor">
    <cofactor evidence="1 6 7">
        <name>pyridoxal 5'-phosphate</name>
        <dbReference type="ChEBI" id="CHEBI:597326"/>
    </cofactor>
</comment>
<dbReference type="RefSeq" id="WP_078980923.1">
    <property type="nucleotide sequence ID" value="NZ_MWQN01000003.1"/>
</dbReference>
<dbReference type="GO" id="GO:0004058">
    <property type="term" value="F:aromatic-L-amino-acid decarboxylase activity"/>
    <property type="evidence" value="ECO:0007669"/>
    <property type="project" value="UniProtKB-ARBA"/>
</dbReference>
<evidence type="ECO:0000256" key="2">
    <source>
        <dbReference type="ARBA" id="ARBA00009533"/>
    </source>
</evidence>
<dbReference type="GO" id="GO:0030170">
    <property type="term" value="F:pyridoxal phosphate binding"/>
    <property type="evidence" value="ECO:0007669"/>
    <property type="project" value="InterPro"/>
</dbReference>
<dbReference type="EMBL" id="MWQN01000003">
    <property type="protein sequence ID" value="OPC77827.1"/>
    <property type="molecule type" value="Genomic_DNA"/>
</dbReference>
<feature type="modified residue" description="N6-(pyridoxal phosphate)lysine" evidence="6">
    <location>
        <position position="248"/>
    </location>
</feature>
<dbReference type="Pfam" id="PF00282">
    <property type="entry name" value="Pyridoxal_deC"/>
    <property type="match status" value="1"/>
</dbReference>
<reference evidence="8 9" key="1">
    <citation type="submission" date="2017-03" db="EMBL/GenBank/DDBJ databases">
        <title>Draft genome sequence of Streptomyces scabrisporus NF3, endophyte isolated from Amphipterygium adstringens.</title>
        <authorList>
            <person name="Vazquez M."/>
            <person name="Ceapa C.D."/>
            <person name="Rodriguez Luna D."/>
            <person name="Sanchez Esquivel S."/>
        </authorList>
    </citation>
    <scope>NUCLEOTIDE SEQUENCE [LARGE SCALE GENOMIC DNA]</scope>
    <source>
        <strain evidence="8 9">NF3</strain>
    </source>
</reference>
<evidence type="ECO:0000256" key="7">
    <source>
        <dbReference type="RuleBase" id="RU000382"/>
    </source>
</evidence>
<dbReference type="AlphaFoldDB" id="A0A1T3NLV8"/>
<comment type="similarity">
    <text evidence="2 7">Belongs to the group II decarboxylase family.</text>
</comment>
<dbReference type="InterPro" id="IPR021115">
    <property type="entry name" value="Pyridoxal-P_BS"/>
</dbReference>
<evidence type="ECO:0000256" key="5">
    <source>
        <dbReference type="ARBA" id="ARBA00023239"/>
    </source>
</evidence>
<dbReference type="PANTHER" id="PTHR46101:SF2">
    <property type="entry name" value="SERINE DECARBOXYLASE"/>
    <property type="match status" value="1"/>
</dbReference>
<evidence type="ECO:0000313" key="9">
    <source>
        <dbReference type="Proteomes" id="UP000190037"/>
    </source>
</evidence>
<organism evidence="8 9">
    <name type="scientific">Embleya scabrispora</name>
    <dbReference type="NCBI Taxonomy" id="159449"/>
    <lineage>
        <taxon>Bacteria</taxon>
        <taxon>Bacillati</taxon>
        <taxon>Actinomycetota</taxon>
        <taxon>Actinomycetes</taxon>
        <taxon>Kitasatosporales</taxon>
        <taxon>Streptomycetaceae</taxon>
        <taxon>Embleya</taxon>
    </lineage>
</organism>
<evidence type="ECO:0000313" key="8">
    <source>
        <dbReference type="EMBL" id="OPC77827.1"/>
    </source>
</evidence>
<evidence type="ECO:0000256" key="6">
    <source>
        <dbReference type="PIRSR" id="PIRSR602129-50"/>
    </source>
</evidence>
<name>A0A1T3NLV8_9ACTN</name>
<dbReference type="PANTHER" id="PTHR46101">
    <property type="match status" value="1"/>
</dbReference>
<dbReference type="NCBIfam" id="NF002748">
    <property type="entry name" value="PRK02769.1"/>
    <property type="match status" value="1"/>
</dbReference>
<evidence type="ECO:0000256" key="1">
    <source>
        <dbReference type="ARBA" id="ARBA00001933"/>
    </source>
</evidence>
<dbReference type="InterPro" id="IPR015424">
    <property type="entry name" value="PyrdxlP-dep_Trfase"/>
</dbReference>
<dbReference type="InterPro" id="IPR015421">
    <property type="entry name" value="PyrdxlP-dep_Trfase_major"/>
</dbReference>
<keyword evidence="5 7" id="KW-0456">Lyase</keyword>
<evidence type="ECO:0000256" key="3">
    <source>
        <dbReference type="ARBA" id="ARBA00022793"/>
    </source>
</evidence>
<dbReference type="STRING" id="159449.B4N89_36765"/>
<dbReference type="SUPFAM" id="SSF53383">
    <property type="entry name" value="PLP-dependent transferases"/>
    <property type="match status" value="1"/>
</dbReference>
<dbReference type="Gene3D" id="3.40.640.10">
    <property type="entry name" value="Type I PLP-dependent aspartate aminotransferase-like (Major domain)"/>
    <property type="match status" value="1"/>
</dbReference>
<dbReference type="GO" id="GO:0019752">
    <property type="term" value="P:carboxylic acid metabolic process"/>
    <property type="evidence" value="ECO:0007669"/>
    <property type="project" value="InterPro"/>
</dbReference>
<accession>A0A1T3NLV8</accession>
<evidence type="ECO:0000256" key="4">
    <source>
        <dbReference type="ARBA" id="ARBA00022898"/>
    </source>
</evidence>
<dbReference type="InterPro" id="IPR002129">
    <property type="entry name" value="PyrdxlP-dep_de-COase"/>
</dbReference>
<evidence type="ECO:0008006" key="10">
    <source>
        <dbReference type="Google" id="ProtNLM"/>
    </source>
</evidence>
<dbReference type="InterPro" id="IPR051151">
    <property type="entry name" value="Group_II_Decarboxylase"/>
</dbReference>
<keyword evidence="3" id="KW-0210">Decarboxylase</keyword>
<keyword evidence="4 6" id="KW-0663">Pyridoxal phosphate</keyword>
<keyword evidence="9" id="KW-1185">Reference proteome</keyword>
<comment type="caution">
    <text evidence="8">The sequence shown here is derived from an EMBL/GenBank/DDBJ whole genome shotgun (WGS) entry which is preliminary data.</text>
</comment>
<dbReference type="PROSITE" id="PS00392">
    <property type="entry name" value="DDC_GAD_HDC_YDC"/>
    <property type="match status" value="1"/>
</dbReference>
<gene>
    <name evidence="8" type="ORF">B4N89_36765</name>
</gene>